<dbReference type="GeneID" id="119734939"/>
<organism evidence="3 4">
    <name type="scientific">Patiria miniata</name>
    <name type="common">Bat star</name>
    <name type="synonym">Asterina miniata</name>
    <dbReference type="NCBI Taxonomy" id="46514"/>
    <lineage>
        <taxon>Eukaryota</taxon>
        <taxon>Metazoa</taxon>
        <taxon>Echinodermata</taxon>
        <taxon>Eleutherozoa</taxon>
        <taxon>Asterozoa</taxon>
        <taxon>Asteroidea</taxon>
        <taxon>Valvatacea</taxon>
        <taxon>Valvatida</taxon>
        <taxon>Asterinidae</taxon>
        <taxon>Patiria</taxon>
    </lineage>
</organism>
<dbReference type="SUPFAM" id="SSF50475">
    <property type="entry name" value="FMN-binding split barrel"/>
    <property type="match status" value="1"/>
</dbReference>
<dbReference type="GO" id="GO:0042602">
    <property type="term" value="F:riboflavin reductase (NADPH) activity"/>
    <property type="evidence" value="ECO:0007669"/>
    <property type="project" value="TreeGrafter"/>
</dbReference>
<reference evidence="3" key="1">
    <citation type="submission" date="2022-11" db="UniProtKB">
        <authorList>
            <consortium name="EnsemblMetazoa"/>
        </authorList>
    </citation>
    <scope>IDENTIFICATION</scope>
</reference>
<proteinExistence type="predicted"/>
<dbReference type="InterPro" id="IPR050268">
    <property type="entry name" value="NADH-dep_flavin_reductase"/>
</dbReference>
<evidence type="ECO:0000313" key="3">
    <source>
        <dbReference type="EnsemblMetazoa" id="XP_038064508.1"/>
    </source>
</evidence>
<dbReference type="SMART" id="SM00903">
    <property type="entry name" value="Flavin_Reduct"/>
    <property type="match status" value="1"/>
</dbReference>
<dbReference type="InterPro" id="IPR002563">
    <property type="entry name" value="Flavin_Rdtase-like_dom"/>
</dbReference>
<evidence type="ECO:0000313" key="4">
    <source>
        <dbReference type="Proteomes" id="UP000887568"/>
    </source>
</evidence>
<dbReference type="OMA" id="HVWYGEV"/>
<dbReference type="Gene3D" id="2.30.110.10">
    <property type="entry name" value="Electron Transport, Fmn-binding Protein, Chain A"/>
    <property type="match status" value="1"/>
</dbReference>
<dbReference type="RefSeq" id="XP_038064508.1">
    <property type="nucleotide sequence ID" value="XM_038208580.1"/>
</dbReference>
<dbReference type="PANTHER" id="PTHR30466">
    <property type="entry name" value="FLAVIN REDUCTASE"/>
    <property type="match status" value="1"/>
</dbReference>
<dbReference type="EnsemblMetazoa" id="XM_038208580.1">
    <property type="protein sequence ID" value="XP_038064508.1"/>
    <property type="gene ID" value="LOC119734939"/>
</dbReference>
<evidence type="ECO:0000256" key="1">
    <source>
        <dbReference type="ARBA" id="ARBA00023002"/>
    </source>
</evidence>
<evidence type="ECO:0000259" key="2">
    <source>
        <dbReference type="SMART" id="SM00903"/>
    </source>
</evidence>
<feature type="domain" description="Flavin reductase like" evidence="2">
    <location>
        <begin position="73"/>
        <end position="227"/>
    </location>
</feature>
<dbReference type="PANTHER" id="PTHR30466:SF1">
    <property type="entry name" value="FMN REDUCTASE (NADH) RUTF"/>
    <property type="match status" value="1"/>
</dbReference>
<name>A0A914ALQ0_PATMI</name>
<dbReference type="AlphaFoldDB" id="A0A914ALQ0"/>
<keyword evidence="1" id="KW-0560">Oxidoreductase</keyword>
<dbReference type="OrthoDB" id="2015405at2759"/>
<accession>A0A914ALQ0</accession>
<keyword evidence="4" id="KW-1185">Reference proteome</keyword>
<dbReference type="GO" id="GO:0010181">
    <property type="term" value="F:FMN binding"/>
    <property type="evidence" value="ECO:0007669"/>
    <property type="project" value="InterPro"/>
</dbReference>
<sequence>MFGRTSVRSLLRFLNVSQKQLTKNAHCRRFCSSASYNPDEVSAGKPSSPTGISTAELAEQKQAELISGFRNVMRTVPSPVVVVTAAQYVDSECCIKRGVTCSSFASVSMQPPVISFCITRPSRMHSLLKDTRHFAVNVLAGDQVHYGVHFSKPARNGEDQFSAVPHKLGFSGVPLIEGTAAVLQCQAHDTHLIGDHHVWYGEVLETSMDTGTDGRQPLLYFASSFRSVGDEAFMQAFEDTTLLFDDWSHEAHLRMAWNYIRIHGKENAIPVIRNGIKKYNTQHKDKVKRGYHETVTMFFTHVIADAINQCENVDMTFEEFLSQNSHLTDSNLISQYYSKQLISSPAARLRFEPPDLQDLPGFSR</sequence>
<protein>
    <recommendedName>
        <fullName evidence="2">Flavin reductase like domain-containing protein</fullName>
    </recommendedName>
</protein>
<dbReference type="Proteomes" id="UP000887568">
    <property type="component" value="Unplaced"/>
</dbReference>
<dbReference type="InterPro" id="IPR012349">
    <property type="entry name" value="Split_barrel_FMN-bd"/>
</dbReference>
<dbReference type="Pfam" id="PF01613">
    <property type="entry name" value="Flavin_Reduct"/>
    <property type="match status" value="1"/>
</dbReference>